<gene>
    <name evidence="2" type="ORF">GCM10009681_54910</name>
</gene>
<dbReference type="EMBL" id="BAAALS010000049">
    <property type="protein sequence ID" value="GAA1776670.1"/>
    <property type="molecule type" value="Genomic_DNA"/>
</dbReference>
<evidence type="ECO:0000313" key="2">
    <source>
        <dbReference type="EMBL" id="GAA1776670.1"/>
    </source>
</evidence>
<keyword evidence="3" id="KW-1185">Reference proteome</keyword>
<protein>
    <submittedName>
        <fullName evidence="2">Uncharacterized protein</fullName>
    </submittedName>
</protein>
<organism evidence="2 3">
    <name type="scientific">Luedemannella helvata</name>
    <dbReference type="NCBI Taxonomy" id="349315"/>
    <lineage>
        <taxon>Bacteria</taxon>
        <taxon>Bacillati</taxon>
        <taxon>Actinomycetota</taxon>
        <taxon>Actinomycetes</taxon>
        <taxon>Micromonosporales</taxon>
        <taxon>Micromonosporaceae</taxon>
        <taxon>Luedemannella</taxon>
    </lineage>
</organism>
<comment type="caution">
    <text evidence="2">The sequence shown here is derived from an EMBL/GenBank/DDBJ whole genome shotgun (WGS) entry which is preliminary data.</text>
</comment>
<feature type="coiled-coil region" evidence="1">
    <location>
        <begin position="107"/>
        <end position="134"/>
    </location>
</feature>
<evidence type="ECO:0000256" key="1">
    <source>
        <dbReference type="SAM" id="Coils"/>
    </source>
</evidence>
<dbReference type="Proteomes" id="UP001500655">
    <property type="component" value="Unassembled WGS sequence"/>
</dbReference>
<keyword evidence="1" id="KW-0175">Coiled coil</keyword>
<sequence length="327" mass="37403">MTEDAVQQDSETAEQAFGQIAAWIDEQVAQTAEEEPDEARGAELRTLRELVARMGRAVRRERNELRASHHTELTALRRTTVPVDQFDALNQRHGALARESDQLRLSHRDLTKAYDQLVRNRDELLQEREILLDRLREKGIAEARGRGAVMDDDRRRHQDHITAYQRIVEYRVPEVVAEVCRFPRKLREPYRQLRWEARAVQVLVQALFERSGDFFAGRRLTADDLATISHHLVAWLQRHEIETTKPPHPKLGALIHDVGALHEAIRANKYPASFVTTMPVAELAVPQTARLWPSCVSNGLFEFVVAPAYVVEGGPVDLPWVFLGARE</sequence>
<evidence type="ECO:0000313" key="3">
    <source>
        <dbReference type="Proteomes" id="UP001500655"/>
    </source>
</evidence>
<reference evidence="3" key="1">
    <citation type="journal article" date="2019" name="Int. J. Syst. Evol. Microbiol.">
        <title>The Global Catalogue of Microorganisms (GCM) 10K type strain sequencing project: providing services to taxonomists for standard genome sequencing and annotation.</title>
        <authorList>
            <consortium name="The Broad Institute Genomics Platform"/>
            <consortium name="The Broad Institute Genome Sequencing Center for Infectious Disease"/>
            <person name="Wu L."/>
            <person name="Ma J."/>
        </authorList>
    </citation>
    <scope>NUCLEOTIDE SEQUENCE [LARGE SCALE GENOMIC DNA]</scope>
    <source>
        <strain evidence="3">JCM 13249</strain>
    </source>
</reference>
<name>A0ABP4XEV7_9ACTN</name>
<accession>A0ABP4XEV7</accession>
<proteinExistence type="predicted"/>